<dbReference type="InterPro" id="IPR045155">
    <property type="entry name" value="Beta-lactam_cat"/>
</dbReference>
<keyword evidence="10" id="KW-1185">Reference proteome</keyword>
<comment type="catalytic activity">
    <reaction evidence="1 6">
        <text>a beta-lactam + H2O = a substituted beta-amino acid</text>
        <dbReference type="Rhea" id="RHEA:20401"/>
        <dbReference type="ChEBI" id="CHEBI:15377"/>
        <dbReference type="ChEBI" id="CHEBI:35627"/>
        <dbReference type="ChEBI" id="CHEBI:140347"/>
        <dbReference type="EC" id="3.5.2.6"/>
    </reaction>
</comment>
<dbReference type="EC" id="3.5.2.6" evidence="3 6"/>
<protein>
    <recommendedName>
        <fullName evidence="3 6">Beta-lactamase</fullName>
        <ecNumber evidence="3 6">3.5.2.6</ecNumber>
    </recommendedName>
</protein>
<evidence type="ECO:0000313" key="10">
    <source>
        <dbReference type="Proteomes" id="UP001259572"/>
    </source>
</evidence>
<evidence type="ECO:0000256" key="7">
    <source>
        <dbReference type="SAM" id="SignalP"/>
    </source>
</evidence>
<dbReference type="PANTHER" id="PTHR35333:SF3">
    <property type="entry name" value="BETA-LACTAMASE-TYPE TRANSPEPTIDASE FOLD CONTAINING PROTEIN"/>
    <property type="match status" value="1"/>
</dbReference>
<evidence type="ECO:0000256" key="3">
    <source>
        <dbReference type="ARBA" id="ARBA00012865"/>
    </source>
</evidence>
<reference evidence="9 10" key="1">
    <citation type="submission" date="2023-05" db="EMBL/GenBank/DDBJ databases">
        <authorList>
            <person name="Guo Y."/>
        </authorList>
    </citation>
    <scope>NUCLEOTIDE SEQUENCE [LARGE SCALE GENOMIC DNA]</scope>
    <source>
        <strain evidence="9 10">GR2756</strain>
    </source>
</reference>
<comment type="caution">
    <text evidence="9">The sequence shown here is derived from an EMBL/GenBank/DDBJ whole genome shotgun (WGS) entry which is preliminary data.</text>
</comment>
<comment type="similarity">
    <text evidence="2 6">Belongs to the class-A beta-lactamase family.</text>
</comment>
<organism evidence="9 10">
    <name type="scientific">Sphingosinicella rhizophila</name>
    <dbReference type="NCBI Taxonomy" id="3050082"/>
    <lineage>
        <taxon>Bacteria</taxon>
        <taxon>Pseudomonadati</taxon>
        <taxon>Pseudomonadota</taxon>
        <taxon>Alphaproteobacteria</taxon>
        <taxon>Sphingomonadales</taxon>
        <taxon>Sphingosinicellaceae</taxon>
        <taxon>Sphingosinicella</taxon>
    </lineage>
</organism>
<evidence type="ECO:0000259" key="8">
    <source>
        <dbReference type="Pfam" id="PF13354"/>
    </source>
</evidence>
<dbReference type="InterPro" id="IPR012338">
    <property type="entry name" value="Beta-lactam/transpept-like"/>
</dbReference>
<feature type="domain" description="Beta-lactamase class A catalytic" evidence="8">
    <location>
        <begin position="45"/>
        <end position="243"/>
    </location>
</feature>
<dbReference type="PROSITE" id="PS00146">
    <property type="entry name" value="BETA_LACTAMASE_A"/>
    <property type="match status" value="1"/>
</dbReference>
<dbReference type="SUPFAM" id="SSF56601">
    <property type="entry name" value="beta-lactamase/transpeptidase-like"/>
    <property type="match status" value="1"/>
</dbReference>
<dbReference type="InterPro" id="IPR023650">
    <property type="entry name" value="Beta-lactam_class-A_AS"/>
</dbReference>
<keyword evidence="5 6" id="KW-0046">Antibiotic resistance</keyword>
<dbReference type="EMBL" id="JAVUPU010000010">
    <property type="protein sequence ID" value="MDT9600638.1"/>
    <property type="molecule type" value="Genomic_DNA"/>
</dbReference>
<accession>A0ABU3QB83</accession>
<dbReference type="Pfam" id="PF13354">
    <property type="entry name" value="Beta-lactamase2"/>
    <property type="match status" value="1"/>
</dbReference>
<dbReference type="Gene3D" id="3.40.710.10">
    <property type="entry name" value="DD-peptidase/beta-lactamase superfamily"/>
    <property type="match status" value="1"/>
</dbReference>
<evidence type="ECO:0000313" key="9">
    <source>
        <dbReference type="EMBL" id="MDT9600638.1"/>
    </source>
</evidence>
<evidence type="ECO:0000256" key="2">
    <source>
        <dbReference type="ARBA" id="ARBA00009009"/>
    </source>
</evidence>
<dbReference type="PRINTS" id="PR00118">
    <property type="entry name" value="BLACTAMASEA"/>
</dbReference>
<evidence type="ECO:0000256" key="4">
    <source>
        <dbReference type="ARBA" id="ARBA00022801"/>
    </source>
</evidence>
<feature type="signal peptide" evidence="7">
    <location>
        <begin position="1"/>
        <end position="20"/>
    </location>
</feature>
<dbReference type="GO" id="GO:0016787">
    <property type="term" value="F:hydrolase activity"/>
    <property type="evidence" value="ECO:0007669"/>
    <property type="project" value="UniProtKB-KW"/>
</dbReference>
<keyword evidence="7" id="KW-0732">Signal</keyword>
<evidence type="ECO:0000256" key="6">
    <source>
        <dbReference type="RuleBase" id="RU361140"/>
    </source>
</evidence>
<dbReference type="Proteomes" id="UP001259572">
    <property type="component" value="Unassembled WGS sequence"/>
</dbReference>
<name>A0ABU3QB83_9SPHN</name>
<feature type="chain" id="PRO_5046079239" description="Beta-lactamase" evidence="7">
    <location>
        <begin position="21"/>
        <end position="314"/>
    </location>
</feature>
<evidence type="ECO:0000256" key="1">
    <source>
        <dbReference type="ARBA" id="ARBA00001526"/>
    </source>
</evidence>
<dbReference type="PANTHER" id="PTHR35333">
    <property type="entry name" value="BETA-LACTAMASE"/>
    <property type="match status" value="1"/>
</dbReference>
<gene>
    <name evidence="9" type="ORF">RQX22_16880</name>
</gene>
<keyword evidence="4 6" id="KW-0378">Hydrolase</keyword>
<proteinExistence type="inferred from homology"/>
<dbReference type="InterPro" id="IPR000871">
    <property type="entry name" value="Beta-lactam_class-A"/>
</dbReference>
<sequence>MRFLVLLSWFAALLAQPAAAQVTPELQQLERRLAVMAQENPGEYGIAAMDLATGSSVAVNGNQAFPMASTMKIAVAAAYLAEVDAGRRSLDDRVGNVTAGSLMDAMITRSDNRATDLLLATLGGPAAVDQWMRAHGLTGIRVDRTIAQLLSARRDLRDVRDSSTPTAMLDMLRLIDTGDALKPGSRLLLLDMMRRCRTGSNRIRGILPPGATVEHKTGTLSGYTGDVGFLTLPTGRRIAVAFFARYGENRPGVIATAARMIYDAFGTTPRQAPPAEAPTLHTAMAFPADVQGGTEAVIGEASQLAQSSGVPETR</sequence>
<dbReference type="RefSeq" id="WP_315728005.1">
    <property type="nucleotide sequence ID" value="NZ_JAVUPU010000010.1"/>
</dbReference>
<evidence type="ECO:0000256" key="5">
    <source>
        <dbReference type="ARBA" id="ARBA00023251"/>
    </source>
</evidence>